<dbReference type="GO" id="GO:2000008">
    <property type="term" value="P:regulation of protein localization to cell surface"/>
    <property type="evidence" value="ECO:0007669"/>
    <property type="project" value="TreeGrafter"/>
</dbReference>
<dbReference type="Pfam" id="PF05617">
    <property type="entry name" value="Prolamin_like"/>
    <property type="match status" value="1"/>
</dbReference>
<dbReference type="AlphaFoldDB" id="A0A835Q7S7"/>
<gene>
    <name evidence="4" type="ORF">HPP92_020097</name>
</gene>
<dbReference type="GO" id="GO:0080155">
    <property type="term" value="P:regulation of double fertilization forming a zygote and endosperm"/>
    <property type="evidence" value="ECO:0007669"/>
    <property type="project" value="TreeGrafter"/>
</dbReference>
<feature type="signal peptide" evidence="2">
    <location>
        <begin position="1"/>
        <end position="27"/>
    </location>
</feature>
<sequence length="116" mass="11669">MARAGAAAALTILLLAAAGTAIPKASSFSLFPGVLQCWAAVSSVGDCSVKLVPSFLSLHIKVTPGCCKAVSDIVESCIPIVFPNPTFGAVLSNLTSTVCSALADTPPPLSKKALLV</sequence>
<proteinExistence type="predicted"/>
<reference evidence="4 5" key="1">
    <citation type="journal article" date="2020" name="Nat. Food">
        <title>A phased Vanilla planifolia genome enables genetic improvement of flavour and production.</title>
        <authorList>
            <person name="Hasing T."/>
            <person name="Tang H."/>
            <person name="Brym M."/>
            <person name="Khazi F."/>
            <person name="Huang T."/>
            <person name="Chambers A.H."/>
        </authorList>
    </citation>
    <scope>NUCLEOTIDE SEQUENCE [LARGE SCALE GENOMIC DNA]</scope>
    <source>
        <tissue evidence="4">Leaf</tissue>
    </source>
</reference>
<evidence type="ECO:0000313" key="5">
    <source>
        <dbReference type="Proteomes" id="UP000636800"/>
    </source>
</evidence>
<dbReference type="GO" id="GO:0009567">
    <property type="term" value="P:double fertilization forming a zygote and endosperm"/>
    <property type="evidence" value="ECO:0007669"/>
    <property type="project" value="TreeGrafter"/>
</dbReference>
<accession>A0A835Q7S7</accession>
<dbReference type="EMBL" id="JADCNL010000010">
    <property type="protein sequence ID" value="KAG0464028.1"/>
    <property type="molecule type" value="Genomic_DNA"/>
</dbReference>
<dbReference type="InterPro" id="IPR008502">
    <property type="entry name" value="Prolamin-like"/>
</dbReference>
<dbReference type="PANTHER" id="PTHR31181:SF67">
    <property type="entry name" value="PROLAMIN-LIKE PROTEIN (DUF1278)"/>
    <property type="match status" value="1"/>
</dbReference>
<feature type="chain" id="PRO_5032407638" description="Prolamin-like domain-containing protein" evidence="2">
    <location>
        <begin position="28"/>
        <end position="116"/>
    </location>
</feature>
<keyword evidence="5" id="KW-1185">Reference proteome</keyword>
<comment type="caution">
    <text evidence="4">The sequence shown here is derived from an EMBL/GenBank/DDBJ whole genome shotgun (WGS) entry which is preliminary data.</text>
</comment>
<evidence type="ECO:0000313" key="4">
    <source>
        <dbReference type="EMBL" id="KAG0464028.1"/>
    </source>
</evidence>
<evidence type="ECO:0000259" key="3">
    <source>
        <dbReference type="Pfam" id="PF05617"/>
    </source>
</evidence>
<protein>
    <recommendedName>
        <fullName evidence="3">Prolamin-like domain-containing protein</fullName>
    </recommendedName>
</protein>
<evidence type="ECO:0000256" key="1">
    <source>
        <dbReference type="ARBA" id="ARBA00022729"/>
    </source>
</evidence>
<keyword evidence="1 2" id="KW-0732">Signal</keyword>
<feature type="domain" description="Prolamin-like" evidence="3">
    <location>
        <begin position="36"/>
        <end position="99"/>
    </location>
</feature>
<name>A0A835Q7S7_VANPL</name>
<dbReference type="Proteomes" id="UP000636800">
    <property type="component" value="Chromosome 10"/>
</dbReference>
<dbReference type="GO" id="GO:0005576">
    <property type="term" value="C:extracellular region"/>
    <property type="evidence" value="ECO:0007669"/>
    <property type="project" value="TreeGrafter"/>
</dbReference>
<dbReference type="OrthoDB" id="206201at2759"/>
<dbReference type="PANTHER" id="PTHR31181">
    <property type="entry name" value="EGG CELL-SECRETED PROTEIN 1.4"/>
    <property type="match status" value="1"/>
</dbReference>
<organism evidence="4 5">
    <name type="scientific">Vanilla planifolia</name>
    <name type="common">Vanilla</name>
    <dbReference type="NCBI Taxonomy" id="51239"/>
    <lineage>
        <taxon>Eukaryota</taxon>
        <taxon>Viridiplantae</taxon>
        <taxon>Streptophyta</taxon>
        <taxon>Embryophyta</taxon>
        <taxon>Tracheophyta</taxon>
        <taxon>Spermatophyta</taxon>
        <taxon>Magnoliopsida</taxon>
        <taxon>Liliopsida</taxon>
        <taxon>Asparagales</taxon>
        <taxon>Orchidaceae</taxon>
        <taxon>Vanilloideae</taxon>
        <taxon>Vanilleae</taxon>
        <taxon>Vanilla</taxon>
    </lineage>
</organism>
<evidence type="ECO:0000256" key="2">
    <source>
        <dbReference type="SAM" id="SignalP"/>
    </source>
</evidence>
<dbReference type="GO" id="GO:0031982">
    <property type="term" value="C:vesicle"/>
    <property type="evidence" value="ECO:0007669"/>
    <property type="project" value="TreeGrafter"/>
</dbReference>